<evidence type="ECO:0000313" key="2">
    <source>
        <dbReference type="EMBL" id="GBM18754.1"/>
    </source>
</evidence>
<feature type="compositionally biased region" description="Polar residues" evidence="1">
    <location>
        <begin position="1"/>
        <end position="24"/>
    </location>
</feature>
<proteinExistence type="predicted"/>
<organism evidence="2 3">
    <name type="scientific">Araneus ventricosus</name>
    <name type="common">Orbweaver spider</name>
    <name type="synonym">Epeira ventricosa</name>
    <dbReference type="NCBI Taxonomy" id="182803"/>
    <lineage>
        <taxon>Eukaryota</taxon>
        <taxon>Metazoa</taxon>
        <taxon>Ecdysozoa</taxon>
        <taxon>Arthropoda</taxon>
        <taxon>Chelicerata</taxon>
        <taxon>Arachnida</taxon>
        <taxon>Araneae</taxon>
        <taxon>Araneomorphae</taxon>
        <taxon>Entelegynae</taxon>
        <taxon>Araneoidea</taxon>
        <taxon>Araneidae</taxon>
        <taxon>Araneus</taxon>
    </lineage>
</organism>
<dbReference type="OrthoDB" id="6475849at2759"/>
<dbReference type="AlphaFoldDB" id="A0A4Y2DSS0"/>
<dbReference type="EMBL" id="BGPR01000410">
    <property type="protein sequence ID" value="GBM18754.1"/>
    <property type="molecule type" value="Genomic_DNA"/>
</dbReference>
<comment type="caution">
    <text evidence="2">The sequence shown here is derived from an EMBL/GenBank/DDBJ whole genome shotgun (WGS) entry which is preliminary data.</text>
</comment>
<protein>
    <submittedName>
        <fullName evidence="2">Uncharacterized protein</fullName>
    </submittedName>
</protein>
<feature type="region of interest" description="Disordered" evidence="1">
    <location>
        <begin position="1"/>
        <end position="26"/>
    </location>
</feature>
<dbReference type="Proteomes" id="UP000499080">
    <property type="component" value="Unassembled WGS sequence"/>
</dbReference>
<keyword evidence="3" id="KW-1185">Reference proteome</keyword>
<accession>A0A4Y2DSS0</accession>
<evidence type="ECO:0000256" key="1">
    <source>
        <dbReference type="SAM" id="MobiDB-lite"/>
    </source>
</evidence>
<evidence type="ECO:0000313" key="3">
    <source>
        <dbReference type="Proteomes" id="UP000499080"/>
    </source>
</evidence>
<name>A0A4Y2DSS0_ARAVE</name>
<sequence>MKSISQNHPGKNRCPTSERSSSQPAPLHYFRSDFLVVLTSMQEKGESLMGQDRGCRPADSISPMLGDECVLLCPLLCGVLHYRPRTNPSRLIAILAVL</sequence>
<reference evidence="2 3" key="1">
    <citation type="journal article" date="2019" name="Sci. Rep.">
        <title>Orb-weaving spider Araneus ventricosus genome elucidates the spidroin gene catalogue.</title>
        <authorList>
            <person name="Kono N."/>
            <person name="Nakamura H."/>
            <person name="Ohtoshi R."/>
            <person name="Moran D.A.P."/>
            <person name="Shinohara A."/>
            <person name="Yoshida Y."/>
            <person name="Fujiwara M."/>
            <person name="Mori M."/>
            <person name="Tomita M."/>
            <person name="Arakawa K."/>
        </authorList>
    </citation>
    <scope>NUCLEOTIDE SEQUENCE [LARGE SCALE GENOMIC DNA]</scope>
</reference>
<gene>
    <name evidence="2" type="ORF">AVEN_44312_1</name>
</gene>